<name>A0A380P7E6_WEIVI</name>
<dbReference type="EMBL" id="UHIV01000005">
    <property type="protein sequence ID" value="SUP60807.1"/>
    <property type="molecule type" value="Genomic_DNA"/>
</dbReference>
<evidence type="ECO:0000313" key="2">
    <source>
        <dbReference type="EMBL" id="SUP60807.1"/>
    </source>
</evidence>
<dbReference type="CDD" id="cd05013">
    <property type="entry name" value="SIS_RpiR"/>
    <property type="match status" value="1"/>
</dbReference>
<dbReference type="GO" id="GO:0003677">
    <property type="term" value="F:DNA binding"/>
    <property type="evidence" value="ECO:0007669"/>
    <property type="project" value="InterPro"/>
</dbReference>
<dbReference type="GO" id="GO:1901135">
    <property type="term" value="P:carbohydrate derivative metabolic process"/>
    <property type="evidence" value="ECO:0007669"/>
    <property type="project" value="InterPro"/>
</dbReference>
<proteinExistence type="predicted"/>
<dbReference type="InterPro" id="IPR046348">
    <property type="entry name" value="SIS_dom_sf"/>
</dbReference>
<dbReference type="STRING" id="1629.IV50_GL001361"/>
<organism evidence="2 3">
    <name type="scientific">Weissella viridescens</name>
    <name type="common">Lactobacillus viridescens</name>
    <dbReference type="NCBI Taxonomy" id="1629"/>
    <lineage>
        <taxon>Bacteria</taxon>
        <taxon>Bacillati</taxon>
        <taxon>Bacillota</taxon>
        <taxon>Bacilli</taxon>
        <taxon>Lactobacillales</taxon>
        <taxon>Lactobacillaceae</taxon>
        <taxon>Weissella</taxon>
    </lineage>
</organism>
<evidence type="ECO:0000313" key="3">
    <source>
        <dbReference type="Proteomes" id="UP000254621"/>
    </source>
</evidence>
<dbReference type="PANTHER" id="PTHR30514">
    <property type="entry name" value="GLUCOKINASE"/>
    <property type="match status" value="1"/>
</dbReference>
<evidence type="ECO:0000259" key="1">
    <source>
        <dbReference type="PROSITE" id="PS51464"/>
    </source>
</evidence>
<dbReference type="Proteomes" id="UP000254621">
    <property type="component" value="Unassembled WGS sequence"/>
</dbReference>
<dbReference type="InterPro" id="IPR001347">
    <property type="entry name" value="SIS_dom"/>
</dbReference>
<dbReference type="PANTHER" id="PTHR30514:SF1">
    <property type="entry name" value="HTH-TYPE TRANSCRIPTIONAL REGULATOR HEXR-RELATED"/>
    <property type="match status" value="1"/>
</dbReference>
<protein>
    <submittedName>
        <fullName evidence="2">Als operon repressor</fullName>
    </submittedName>
</protein>
<gene>
    <name evidence="2" type="primary">rpiR</name>
    <name evidence="2" type="ORF">NCTC13645_01917</name>
</gene>
<reference evidence="2 3" key="1">
    <citation type="submission" date="2018-06" db="EMBL/GenBank/DDBJ databases">
        <authorList>
            <consortium name="Pathogen Informatics"/>
            <person name="Doyle S."/>
        </authorList>
    </citation>
    <scope>NUCLEOTIDE SEQUENCE [LARGE SCALE GENOMIC DNA]</scope>
    <source>
        <strain evidence="2 3">NCTC13645</strain>
    </source>
</reference>
<dbReference type="AlphaFoldDB" id="A0A380P7E6"/>
<dbReference type="Pfam" id="PF01380">
    <property type="entry name" value="SIS"/>
    <property type="match status" value="1"/>
</dbReference>
<sequence length="112" mass="12222">MQAVRMRDTDVAIVVSHSGRNLDTLKITRQLKANNVKVIAITAYVNSTLAKLADLVLPSSAEEINIRSESMSSLLAQLAIIDSLFTLVGVHLGPDTLEIVDSIRQAIDHTRE</sequence>
<dbReference type="SUPFAM" id="SSF53697">
    <property type="entry name" value="SIS domain"/>
    <property type="match status" value="1"/>
</dbReference>
<accession>A0A380P7E6</accession>
<dbReference type="Gene3D" id="3.40.50.10490">
    <property type="entry name" value="Glucose-6-phosphate isomerase like protein, domain 1"/>
    <property type="match status" value="1"/>
</dbReference>
<dbReference type="GO" id="GO:0003700">
    <property type="term" value="F:DNA-binding transcription factor activity"/>
    <property type="evidence" value="ECO:0007669"/>
    <property type="project" value="InterPro"/>
</dbReference>
<feature type="domain" description="SIS" evidence="1">
    <location>
        <begin position="1"/>
        <end position="94"/>
    </location>
</feature>
<dbReference type="PROSITE" id="PS51464">
    <property type="entry name" value="SIS"/>
    <property type="match status" value="1"/>
</dbReference>
<dbReference type="GO" id="GO:0097367">
    <property type="term" value="F:carbohydrate derivative binding"/>
    <property type="evidence" value="ECO:0007669"/>
    <property type="project" value="InterPro"/>
</dbReference>
<dbReference type="InterPro" id="IPR047640">
    <property type="entry name" value="RpiR-like"/>
</dbReference>
<dbReference type="InterPro" id="IPR035472">
    <property type="entry name" value="RpiR-like_SIS"/>
</dbReference>